<protein>
    <recommendedName>
        <fullName evidence="1">PRC-barrel domain-containing protein</fullName>
    </recommendedName>
</protein>
<evidence type="ECO:0000313" key="2">
    <source>
        <dbReference type="EMBL" id="AQQ05653.1"/>
    </source>
</evidence>
<proteinExistence type="predicted"/>
<dbReference type="SUPFAM" id="SSF50346">
    <property type="entry name" value="PRC-barrel domain"/>
    <property type="match status" value="1"/>
</dbReference>
<gene>
    <name evidence="2" type="ORF">B0E33_20515</name>
</gene>
<dbReference type="Gene3D" id="2.30.30.240">
    <property type="entry name" value="PRC-barrel domain"/>
    <property type="match status" value="1"/>
</dbReference>
<dbReference type="InterPro" id="IPR011033">
    <property type="entry name" value="PRC_barrel-like_sf"/>
</dbReference>
<dbReference type="RefSeq" id="WP_077292254.1">
    <property type="nucleotide sequence ID" value="NZ_CP019630.1"/>
</dbReference>
<dbReference type="InterPro" id="IPR027275">
    <property type="entry name" value="PRC-brl_dom"/>
</dbReference>
<evidence type="ECO:0000259" key="1">
    <source>
        <dbReference type="Pfam" id="PF05239"/>
    </source>
</evidence>
<keyword evidence="3" id="KW-1185">Reference proteome</keyword>
<reference evidence="2 3" key="1">
    <citation type="submission" date="2017-02" db="EMBL/GenBank/DDBJ databases">
        <authorList>
            <person name="Jeong S."/>
        </authorList>
    </citation>
    <scope>NUCLEOTIDE SEQUENCE [LARGE SCALE GENOMIC DNA]</scope>
    <source>
        <strain evidence="2 3">RMAR6-6</strain>
    </source>
</reference>
<dbReference type="Pfam" id="PF05239">
    <property type="entry name" value="PRC"/>
    <property type="match status" value="1"/>
</dbReference>
<accession>A0ABN4WYR2</accession>
<evidence type="ECO:0000313" key="3">
    <source>
        <dbReference type="Proteomes" id="UP000188174"/>
    </source>
</evidence>
<dbReference type="EMBL" id="CP019630">
    <property type="protein sequence ID" value="AQQ05653.1"/>
    <property type="molecule type" value="Genomic_DNA"/>
</dbReference>
<name>A0ABN4WYR2_9HYPH</name>
<organism evidence="2 3">
    <name type="scientific">Roseibium algicola</name>
    <dbReference type="NCBI Taxonomy" id="2857014"/>
    <lineage>
        <taxon>Bacteria</taxon>
        <taxon>Pseudomonadati</taxon>
        <taxon>Pseudomonadota</taxon>
        <taxon>Alphaproteobacteria</taxon>
        <taxon>Hyphomicrobiales</taxon>
        <taxon>Stappiaceae</taxon>
        <taxon>Roseibium</taxon>
    </lineage>
</organism>
<dbReference type="Proteomes" id="UP000188174">
    <property type="component" value="Chromosome"/>
</dbReference>
<feature type="domain" description="PRC-barrel" evidence="1">
    <location>
        <begin position="13"/>
        <end position="79"/>
    </location>
</feature>
<sequence length="98" mass="10566">MDHSSHKPLQAGEIIAANVKGADIYGPDNKVIGNVSEVLGNGQYAKAVIEVGGFFGIGVKQVTLDVSRIAFMRDENGKILAYTKMTKVELKNLPQHRG</sequence>